<accession>A0A0N5AKF4</accession>
<protein>
    <submittedName>
        <fullName evidence="2">Transposase</fullName>
    </submittedName>
</protein>
<dbReference type="AlphaFoldDB" id="A0A0N5AKF4"/>
<sequence>MKKKQIVDTSNDQTPSISMLSTEYEHNKPFIMCRLAAAFNSESPCVKASYLIHKQNLKKHSNDIPAWIRDHYNIETLSHKQLEEIEWILTRYNYGNPSKKFEKENQPWLSLGVSRTRQKTSQTSEERTR</sequence>
<proteinExistence type="predicted"/>
<evidence type="ECO:0000313" key="1">
    <source>
        <dbReference type="Proteomes" id="UP000046393"/>
    </source>
</evidence>
<name>A0A0N5AKF4_9BILA</name>
<reference evidence="2" key="1">
    <citation type="submission" date="2017-02" db="UniProtKB">
        <authorList>
            <consortium name="WormBaseParasite"/>
        </authorList>
    </citation>
    <scope>IDENTIFICATION</scope>
</reference>
<dbReference type="Proteomes" id="UP000046393">
    <property type="component" value="Unplaced"/>
</dbReference>
<organism evidence="1 2">
    <name type="scientific">Syphacia muris</name>
    <dbReference type="NCBI Taxonomy" id="451379"/>
    <lineage>
        <taxon>Eukaryota</taxon>
        <taxon>Metazoa</taxon>
        <taxon>Ecdysozoa</taxon>
        <taxon>Nematoda</taxon>
        <taxon>Chromadorea</taxon>
        <taxon>Rhabditida</taxon>
        <taxon>Spirurina</taxon>
        <taxon>Oxyuridomorpha</taxon>
        <taxon>Oxyuroidea</taxon>
        <taxon>Oxyuridae</taxon>
        <taxon>Syphacia</taxon>
    </lineage>
</organism>
<keyword evidence="1" id="KW-1185">Reference proteome</keyword>
<dbReference type="WBParaSite" id="SMUV_0000497301-mRNA-1">
    <property type="protein sequence ID" value="SMUV_0000497301-mRNA-1"/>
    <property type="gene ID" value="SMUV_0000497301"/>
</dbReference>
<evidence type="ECO:0000313" key="2">
    <source>
        <dbReference type="WBParaSite" id="SMUV_0000497301-mRNA-1"/>
    </source>
</evidence>